<dbReference type="PANTHER" id="PTHR30055:SF238">
    <property type="entry name" value="MYCOFACTOCIN BIOSYNTHESIS TRANSCRIPTIONAL REGULATOR MFTR-RELATED"/>
    <property type="match status" value="1"/>
</dbReference>
<name>A0A4R6RUH4_LABRH</name>
<evidence type="ECO:0000256" key="4">
    <source>
        <dbReference type="PROSITE-ProRule" id="PRU00335"/>
    </source>
</evidence>
<gene>
    <name evidence="6" type="ORF">EV186_110142</name>
</gene>
<proteinExistence type="predicted"/>
<evidence type="ECO:0000256" key="3">
    <source>
        <dbReference type="ARBA" id="ARBA00023163"/>
    </source>
</evidence>
<sequence>MPSVTRPGRPSRQERRASMERRLFEATEHLIDEGASFTELSVERLAAQAGISRSTFYVHFQDKGELARMLTRTVLTELREVSRRWWDVAEHAVRADLEASITAIVDVYRRHAAAFTAVVETATYDTAVAEDLRVLVQEIIDATRTAIERGRAAGTMRDVAPAETAAVLTWMVERAGYQLVRRGDAGDDPKIVAVLTDIIWTTLYRAP</sequence>
<evidence type="ECO:0000256" key="1">
    <source>
        <dbReference type="ARBA" id="ARBA00023015"/>
    </source>
</evidence>
<organism evidence="6 7">
    <name type="scientific">Labedaea rhizosphaerae</name>
    <dbReference type="NCBI Taxonomy" id="598644"/>
    <lineage>
        <taxon>Bacteria</taxon>
        <taxon>Bacillati</taxon>
        <taxon>Actinomycetota</taxon>
        <taxon>Actinomycetes</taxon>
        <taxon>Pseudonocardiales</taxon>
        <taxon>Pseudonocardiaceae</taxon>
        <taxon>Labedaea</taxon>
    </lineage>
</organism>
<dbReference type="InterPro" id="IPR036271">
    <property type="entry name" value="Tet_transcr_reg_TetR-rel_C_sf"/>
</dbReference>
<dbReference type="EMBL" id="SNXZ01000010">
    <property type="protein sequence ID" value="TDP90601.1"/>
    <property type="molecule type" value="Genomic_DNA"/>
</dbReference>
<dbReference type="Pfam" id="PF21313">
    <property type="entry name" value="EthR_C"/>
    <property type="match status" value="1"/>
</dbReference>
<reference evidence="6 7" key="1">
    <citation type="submission" date="2019-03" db="EMBL/GenBank/DDBJ databases">
        <title>Genomic Encyclopedia of Type Strains, Phase IV (KMG-IV): sequencing the most valuable type-strain genomes for metagenomic binning, comparative biology and taxonomic classification.</title>
        <authorList>
            <person name="Goeker M."/>
        </authorList>
    </citation>
    <scope>NUCLEOTIDE SEQUENCE [LARGE SCALE GENOMIC DNA]</scope>
    <source>
        <strain evidence="6 7">DSM 45361</strain>
    </source>
</reference>
<feature type="DNA-binding region" description="H-T-H motif" evidence="4">
    <location>
        <begin position="41"/>
        <end position="60"/>
    </location>
</feature>
<keyword evidence="7" id="KW-1185">Reference proteome</keyword>
<dbReference type="Gene3D" id="1.10.357.10">
    <property type="entry name" value="Tetracycline Repressor, domain 2"/>
    <property type="match status" value="1"/>
</dbReference>
<comment type="caution">
    <text evidence="6">The sequence shown here is derived from an EMBL/GenBank/DDBJ whole genome shotgun (WGS) entry which is preliminary data.</text>
</comment>
<keyword evidence="3" id="KW-0804">Transcription</keyword>
<dbReference type="Proteomes" id="UP000295444">
    <property type="component" value="Unassembled WGS sequence"/>
</dbReference>
<dbReference type="SUPFAM" id="SSF46689">
    <property type="entry name" value="Homeodomain-like"/>
    <property type="match status" value="1"/>
</dbReference>
<dbReference type="InterPro" id="IPR009057">
    <property type="entry name" value="Homeodomain-like_sf"/>
</dbReference>
<dbReference type="Gene3D" id="1.10.10.60">
    <property type="entry name" value="Homeodomain-like"/>
    <property type="match status" value="1"/>
</dbReference>
<dbReference type="InterPro" id="IPR001647">
    <property type="entry name" value="HTH_TetR"/>
</dbReference>
<evidence type="ECO:0000313" key="6">
    <source>
        <dbReference type="EMBL" id="TDP90601.1"/>
    </source>
</evidence>
<dbReference type="SUPFAM" id="SSF48498">
    <property type="entry name" value="Tetracyclin repressor-like, C-terminal domain"/>
    <property type="match status" value="1"/>
</dbReference>
<evidence type="ECO:0000313" key="7">
    <source>
        <dbReference type="Proteomes" id="UP000295444"/>
    </source>
</evidence>
<dbReference type="GO" id="GO:0000976">
    <property type="term" value="F:transcription cis-regulatory region binding"/>
    <property type="evidence" value="ECO:0007669"/>
    <property type="project" value="TreeGrafter"/>
</dbReference>
<keyword evidence="1" id="KW-0805">Transcription regulation</keyword>
<accession>A0A4R6RUH4</accession>
<feature type="domain" description="HTH tetR-type" evidence="5">
    <location>
        <begin position="17"/>
        <end position="78"/>
    </location>
</feature>
<dbReference type="AlphaFoldDB" id="A0A4R6RUH4"/>
<dbReference type="InterPro" id="IPR050109">
    <property type="entry name" value="HTH-type_TetR-like_transc_reg"/>
</dbReference>
<protein>
    <submittedName>
        <fullName evidence="6">TetR family transcriptional regulator</fullName>
    </submittedName>
</protein>
<evidence type="ECO:0000259" key="5">
    <source>
        <dbReference type="PROSITE" id="PS50977"/>
    </source>
</evidence>
<dbReference type="PANTHER" id="PTHR30055">
    <property type="entry name" value="HTH-TYPE TRANSCRIPTIONAL REGULATOR RUTR"/>
    <property type="match status" value="1"/>
</dbReference>
<dbReference type="GO" id="GO:0003700">
    <property type="term" value="F:DNA-binding transcription factor activity"/>
    <property type="evidence" value="ECO:0007669"/>
    <property type="project" value="TreeGrafter"/>
</dbReference>
<dbReference type="Pfam" id="PF00440">
    <property type="entry name" value="TetR_N"/>
    <property type="match status" value="1"/>
</dbReference>
<dbReference type="OrthoDB" id="5112469at2"/>
<dbReference type="InterPro" id="IPR049397">
    <property type="entry name" value="EthR_C"/>
</dbReference>
<dbReference type="PROSITE" id="PS50977">
    <property type="entry name" value="HTH_TETR_2"/>
    <property type="match status" value="1"/>
</dbReference>
<keyword evidence="2 4" id="KW-0238">DNA-binding</keyword>
<evidence type="ECO:0000256" key="2">
    <source>
        <dbReference type="ARBA" id="ARBA00023125"/>
    </source>
</evidence>